<proteinExistence type="predicted"/>
<reference evidence="1" key="1">
    <citation type="submission" date="2020-01" db="EMBL/GenBank/DDBJ databases">
        <authorList>
            <person name="Meier V. D."/>
            <person name="Meier V D."/>
        </authorList>
    </citation>
    <scope>NUCLEOTIDE SEQUENCE</scope>
    <source>
        <strain evidence="1">HLG_WM_MAG_07</strain>
    </source>
</reference>
<dbReference type="AlphaFoldDB" id="A0A6S6T5A1"/>
<name>A0A6S6T5A1_9GAMM</name>
<gene>
    <name evidence="1" type="ORF">HELGO_WM17391</name>
</gene>
<organism evidence="1">
    <name type="scientific">uncultured Thiotrichaceae bacterium</name>
    <dbReference type="NCBI Taxonomy" id="298394"/>
    <lineage>
        <taxon>Bacteria</taxon>
        <taxon>Pseudomonadati</taxon>
        <taxon>Pseudomonadota</taxon>
        <taxon>Gammaproteobacteria</taxon>
        <taxon>Thiotrichales</taxon>
        <taxon>Thiotrichaceae</taxon>
        <taxon>environmental samples</taxon>
    </lineage>
</organism>
<accession>A0A6S6T5A1</accession>
<evidence type="ECO:0000313" key="1">
    <source>
        <dbReference type="EMBL" id="CAA6818371.1"/>
    </source>
</evidence>
<sequence>MVIDLQWEAQLSAQDVWQREAIVLEVRAKGTGLSSFAHLKTKVLKIPNMDVIPLPAKNEQRGKEDHRELSLRWKLIPHSSGLQNIHLKEIYYMLNGGKQKKWQPEPLQLDVRALPPYLPPTFPVGEIEMSSHYEKEGWLNPGGLVIWHLKIASDTVSQAQFPAVIRQISEANDVDVLPAKTSLNTTESGRFIMDYIIPLKPKSSGRLAIPELQWQWFDPKTAKLQKDHYQPARPWVLAWWQRILIGLSSLLLLSLIARQIYLLERKRSRRWQTRKQVWQAISSQQNIDVAMRECAEAHGWPNNLSIQQWLERWTETIGYDQNLSDALQSYEQQKFSK</sequence>
<protein>
    <submittedName>
        <fullName evidence="1">Oxygen tolerance</fullName>
    </submittedName>
</protein>
<dbReference type="EMBL" id="CACVAY010000085">
    <property type="protein sequence ID" value="CAA6818371.1"/>
    <property type="molecule type" value="Genomic_DNA"/>
</dbReference>